<evidence type="ECO:0000256" key="1">
    <source>
        <dbReference type="SAM" id="SignalP"/>
    </source>
</evidence>
<dbReference type="EMBL" id="MQUC01000003">
    <property type="protein sequence ID" value="PRP66126.1"/>
    <property type="molecule type" value="Genomic_DNA"/>
</dbReference>
<gene>
    <name evidence="2" type="ORF">BST86_02990</name>
</gene>
<dbReference type="InterPro" id="IPR027268">
    <property type="entry name" value="Peptidase_M4/M1_CTD_sf"/>
</dbReference>
<organism evidence="2 3">
    <name type="scientific">Nonlabens agnitus</name>
    <dbReference type="NCBI Taxonomy" id="870484"/>
    <lineage>
        <taxon>Bacteria</taxon>
        <taxon>Pseudomonadati</taxon>
        <taxon>Bacteroidota</taxon>
        <taxon>Flavobacteriia</taxon>
        <taxon>Flavobacteriales</taxon>
        <taxon>Flavobacteriaceae</taxon>
        <taxon>Nonlabens</taxon>
    </lineage>
</organism>
<dbReference type="GO" id="GO:0004177">
    <property type="term" value="F:aminopeptidase activity"/>
    <property type="evidence" value="ECO:0007669"/>
    <property type="project" value="UniProtKB-KW"/>
</dbReference>
<dbReference type="Gene3D" id="1.10.390.10">
    <property type="entry name" value="Neutral Protease Domain 2"/>
    <property type="match status" value="1"/>
</dbReference>
<evidence type="ECO:0000313" key="2">
    <source>
        <dbReference type="EMBL" id="PRP66126.1"/>
    </source>
</evidence>
<dbReference type="AlphaFoldDB" id="A0A2S9WS57"/>
<keyword evidence="2" id="KW-0031">Aminopeptidase</keyword>
<comment type="caution">
    <text evidence="2">The sequence shown here is derived from an EMBL/GenBank/DDBJ whole genome shotgun (WGS) entry which is preliminary data.</text>
</comment>
<reference evidence="2 3" key="1">
    <citation type="submission" date="2016-11" db="EMBL/GenBank/DDBJ databases">
        <title>Trade-off between light-utilization and light-protection in marine flavobacteria.</title>
        <authorList>
            <person name="Kumagai Y."/>
        </authorList>
    </citation>
    <scope>NUCLEOTIDE SEQUENCE [LARGE SCALE GENOMIC DNA]</scope>
    <source>
        <strain evidence="2 3">JCM 17109</strain>
    </source>
</reference>
<sequence>MYLKPLRFLFLLIPVISFAQNQTKIIAFLDPDNDLLEIEQTLTVTNDSNEDWDRVVLLDWANSFSSKETALANRFAEDFKNRFQFANDEDRGKTVISTDNGSKDYTIHRLDDQQDIVELLLDTPLKPKESKTFELKYSVQIPEDDFTNYGKTSKGEYNLKYWYLHPANFVDGSWEYYSHKDLDDFYGKTIDFTISLHTPTNLFATSNVPLTLYAPTGVRNSYLFEGKSYSQADLYLRNTNDQFKTFKTNDLLVTTDIKEDDLAPEMKQLLLNKITGFLTDKLGPYPHDNLVVSDRFYRESPVFGLSSLPEFINPFPAGFTYEVRMLKALTRKWLDEGLKTNPREDYWIASSIAVFAMMDYQQIHYPDLKIAGKFSKVWGLRSFNAAKLGFNDRYALLFLNTSRLNLDQAITTPADSLVKYNQELGIPYKAGVGLLYLDNYLQDDALDKTIKELYAASSSKTISTADFRGVLDAYTDQDINWFFEDYIRSHVRMDWKIRSIKKEDDSVTVKLKNKSGRMLPVPIYTLDNDSIVSTRWLPAFARDTVVTLSRKRANRIALNYKQLIPEFSQRDNYRTLKSLPSLSRPLSLKLFKDVEDPTKTEVFLIPDLGYNLYDGVSIGARFYNGNLLPKPFRYGINPTYGTNSGKLIGSFGFAYSKPIEDRSERLYQVRYGAGANTYSYADDLLYRRVSTFLNLSYRPEDLRSNKRQTLSFRNILVNRDRDESNPVNEPDYNVFSINWNHSDPNLKRFFSYRVGAEISGKFGKLNGSAEWRKLFKDNRQLNFRFYAGTFLYNDTGDSDFFSFALDRPTDYLFDYNYYGRSEDSGLFSQQLIVAEGGFKSQLEPAFANRWITTLNSSYSIWKYIYAYGDVGLVKNTTVAPKFVYDSGIRVNLLQDYFELYFPVYSNNRWEIAQQDYDQKIRFIVTLDINTFVNLFNRRWY</sequence>
<protein>
    <submittedName>
        <fullName evidence="2">Aminopeptidase</fullName>
    </submittedName>
</protein>
<keyword evidence="2" id="KW-0378">Hydrolase</keyword>
<keyword evidence="2" id="KW-0645">Protease</keyword>
<dbReference type="SUPFAM" id="SSF55486">
    <property type="entry name" value="Metalloproteases ('zincins'), catalytic domain"/>
    <property type="match status" value="1"/>
</dbReference>
<dbReference type="Proteomes" id="UP000239532">
    <property type="component" value="Unassembled WGS sequence"/>
</dbReference>
<feature type="signal peptide" evidence="1">
    <location>
        <begin position="1"/>
        <end position="19"/>
    </location>
</feature>
<evidence type="ECO:0000313" key="3">
    <source>
        <dbReference type="Proteomes" id="UP000239532"/>
    </source>
</evidence>
<proteinExistence type="predicted"/>
<keyword evidence="1" id="KW-0732">Signal</keyword>
<feature type="chain" id="PRO_5015659385" evidence="1">
    <location>
        <begin position="20"/>
        <end position="940"/>
    </location>
</feature>
<accession>A0A2S9WS57</accession>
<keyword evidence="3" id="KW-1185">Reference proteome</keyword>
<name>A0A2S9WS57_9FLAO</name>